<proteinExistence type="predicted"/>
<evidence type="ECO:0000256" key="1">
    <source>
        <dbReference type="ARBA" id="ARBA00022737"/>
    </source>
</evidence>
<dbReference type="InterPro" id="IPR011990">
    <property type="entry name" value="TPR-like_helical_dom_sf"/>
</dbReference>
<evidence type="ECO:0000313" key="5">
    <source>
        <dbReference type="Proteomes" id="UP000216004"/>
    </source>
</evidence>
<dbReference type="InterPro" id="IPR025117">
    <property type="entry name" value="DUF4037"/>
</dbReference>
<reference evidence="4 5" key="1">
    <citation type="journal article" date="2017" name="BMC Genomics">
        <title>Comparative genomic and phylogenomic analyses of the Bifidobacteriaceae family.</title>
        <authorList>
            <person name="Lugli G.A."/>
            <person name="Milani C."/>
            <person name="Turroni F."/>
            <person name="Duranti S."/>
            <person name="Mancabelli L."/>
            <person name="Mangifesta M."/>
            <person name="Ferrario C."/>
            <person name="Modesto M."/>
            <person name="Mattarelli P."/>
            <person name="Jiri K."/>
            <person name="van Sinderen D."/>
            <person name="Ventura M."/>
        </authorList>
    </citation>
    <scope>NUCLEOTIDE SEQUENCE [LARGE SCALE GENOMIC DNA]</scope>
    <source>
        <strain evidence="4 5">DSM 22924</strain>
    </source>
</reference>
<dbReference type="InterPro" id="IPR019734">
    <property type="entry name" value="TPR_rpt"/>
</dbReference>
<organism evidence="4 5">
    <name type="scientific">Bombiscardovia coagulans</name>
    <dbReference type="NCBI Taxonomy" id="686666"/>
    <lineage>
        <taxon>Bacteria</taxon>
        <taxon>Bacillati</taxon>
        <taxon>Actinomycetota</taxon>
        <taxon>Actinomycetes</taxon>
        <taxon>Bifidobacteriales</taxon>
        <taxon>Bifidobacteriaceae</taxon>
        <taxon>Bombiscardovia</taxon>
    </lineage>
</organism>
<dbReference type="SUPFAM" id="SSF48452">
    <property type="entry name" value="TPR-like"/>
    <property type="match status" value="1"/>
</dbReference>
<dbReference type="SMART" id="SM00028">
    <property type="entry name" value="TPR"/>
    <property type="match status" value="3"/>
</dbReference>
<comment type="caution">
    <text evidence="4">The sequence shown here is derived from an EMBL/GenBank/DDBJ whole genome shotgun (WGS) entry which is preliminary data.</text>
</comment>
<evidence type="ECO:0000259" key="3">
    <source>
        <dbReference type="Pfam" id="PF13228"/>
    </source>
</evidence>
<accession>A0A261ETR0</accession>
<dbReference type="EMBL" id="MWWS01000004">
    <property type="protein sequence ID" value="OZG50248.1"/>
    <property type="molecule type" value="Genomic_DNA"/>
</dbReference>
<dbReference type="Pfam" id="PF13228">
    <property type="entry name" value="DUF4037"/>
    <property type="match status" value="1"/>
</dbReference>
<keyword evidence="1" id="KW-0677">Repeat</keyword>
<dbReference type="Proteomes" id="UP000216004">
    <property type="component" value="Unassembled WGS sequence"/>
</dbReference>
<sequence>MPNDSMEQASYLHEDGSFDSSAFMQQLDTFFNSEQANEDIETYLLQALAEAENAGDNAGLLTVLNEVMGFYRSRGRHEDNMWMIQRSLELAAKMQLEGTEAWITTLINAATGLRAAGRYEQAEDLYQQALASAEKRLAPSDRKLAALHNNLSMLYSDTGRPEQSSRELEKALAILTGSSPNPEQDIDLASTHANLALSMLAQATQEDQVNQNMLLDTASEHAAQALRIYQAGHLVSHPHYASALASYAQVAHAQGAYSKAAAAYQEALNIISLNYGQSSDAYRITSQNLKQALGDAQAAGQSVEALDTTTTKPTNGPAYRAEKAMHQNQQAQTQSRMTGLKLARAYWEQYGKPLLENKYPEYVGRIAAGLVGHGSECYGFDDEFSQDHDYGPGFCLWLTREDYDIIGDDLQADYNALPSTFMGYGPRQHSVRAKGSNKRVGVFEIGDFFASITGFQQAPPQDAPHEWMLVDEATLAAATNGEVFADPLGAFLQTQQGFQSMPDDVRFSLISRRLGMMSQSGQYNFRRMIDRGDGPAAWLSISEFTKATASLMFLINNPLTVGYLPYYKWQFAALREISGRIATRLSQVPQELETLLQLASAACFGGAGFGEGGRGAAPSIDRIQNEIDLICQQTIEELQAEGLTTSHETFLEWQRPYIEAHITSNAPILHSL</sequence>
<keyword evidence="5" id="KW-1185">Reference proteome</keyword>
<dbReference type="Gene3D" id="1.25.40.10">
    <property type="entry name" value="Tetratricopeptide repeat domain"/>
    <property type="match status" value="2"/>
</dbReference>
<feature type="domain" description="DUF4037" evidence="3">
    <location>
        <begin position="467"/>
        <end position="569"/>
    </location>
</feature>
<dbReference type="AlphaFoldDB" id="A0A261ETR0"/>
<evidence type="ECO:0000256" key="2">
    <source>
        <dbReference type="ARBA" id="ARBA00022803"/>
    </source>
</evidence>
<dbReference type="OrthoDB" id="3030at2"/>
<protein>
    <submittedName>
        <fullName evidence="4">Tetratricopeptide repeat protein</fullName>
    </submittedName>
</protein>
<name>A0A261ETR0_9BIFI</name>
<dbReference type="RefSeq" id="WP_094722750.1">
    <property type="nucleotide sequence ID" value="NZ_MWWS01000004.1"/>
</dbReference>
<dbReference type="PANTHER" id="PTHR45641">
    <property type="entry name" value="TETRATRICOPEPTIDE REPEAT PROTEIN (AFU_ORTHOLOGUE AFUA_6G03870)"/>
    <property type="match status" value="1"/>
</dbReference>
<dbReference type="PANTHER" id="PTHR45641:SF19">
    <property type="entry name" value="NEPHROCYSTIN-3"/>
    <property type="match status" value="1"/>
</dbReference>
<dbReference type="Pfam" id="PF13424">
    <property type="entry name" value="TPR_12"/>
    <property type="match status" value="1"/>
</dbReference>
<gene>
    <name evidence="4" type="ORF">BOCO_0765</name>
</gene>
<evidence type="ECO:0000313" key="4">
    <source>
        <dbReference type="EMBL" id="OZG50248.1"/>
    </source>
</evidence>
<keyword evidence="2" id="KW-0802">TPR repeat</keyword>